<accession>A0A1E4TX97</accession>
<protein>
    <recommendedName>
        <fullName evidence="3">COX assembly mitochondrial protein</fullName>
    </recommendedName>
</protein>
<comment type="subcellular location">
    <subcellularLocation>
        <location evidence="3">Mitochondrion inner membrane</location>
    </subcellularLocation>
</comment>
<comment type="function">
    <text evidence="3">Required for mitochondrial cytochrome c oxidase (COX) assembly and respiration.</text>
</comment>
<keyword evidence="3" id="KW-0496">Mitochondrion</keyword>
<dbReference type="Pfam" id="PF08583">
    <property type="entry name" value="Cmc1"/>
    <property type="match status" value="1"/>
</dbReference>
<keyword evidence="3" id="KW-0999">Mitochondrion inner membrane</keyword>
<dbReference type="GO" id="GO:0005758">
    <property type="term" value="C:mitochondrial intermembrane space"/>
    <property type="evidence" value="ECO:0007669"/>
    <property type="project" value="EnsemblFungi"/>
</dbReference>
<dbReference type="GO" id="GO:0033617">
    <property type="term" value="P:mitochondrial respiratory chain complex IV assembly"/>
    <property type="evidence" value="ECO:0007669"/>
    <property type="project" value="EnsemblFungi"/>
</dbReference>
<keyword evidence="6" id="KW-1185">Reference proteome</keyword>
<evidence type="ECO:0000256" key="4">
    <source>
        <dbReference type="SAM" id="Coils"/>
    </source>
</evidence>
<organism evidence="5 6">
    <name type="scientific">Pachysolen tannophilus NRRL Y-2460</name>
    <dbReference type="NCBI Taxonomy" id="669874"/>
    <lineage>
        <taxon>Eukaryota</taxon>
        <taxon>Fungi</taxon>
        <taxon>Dikarya</taxon>
        <taxon>Ascomycota</taxon>
        <taxon>Saccharomycotina</taxon>
        <taxon>Pichiomycetes</taxon>
        <taxon>Pachysolenaceae</taxon>
        <taxon>Pachysolen</taxon>
    </lineage>
</organism>
<evidence type="ECO:0000313" key="6">
    <source>
        <dbReference type="Proteomes" id="UP000094236"/>
    </source>
</evidence>
<dbReference type="STRING" id="669874.A0A1E4TX97"/>
<reference evidence="6" key="1">
    <citation type="submission" date="2016-05" db="EMBL/GenBank/DDBJ databases">
        <title>Comparative genomics of biotechnologically important yeasts.</title>
        <authorList>
            <consortium name="DOE Joint Genome Institute"/>
            <person name="Riley R."/>
            <person name="Haridas S."/>
            <person name="Wolfe K.H."/>
            <person name="Lopes M.R."/>
            <person name="Hittinger C.T."/>
            <person name="Goker M."/>
            <person name="Salamov A."/>
            <person name="Wisecaver J."/>
            <person name="Long T.M."/>
            <person name="Aerts A.L."/>
            <person name="Barry K."/>
            <person name="Choi C."/>
            <person name="Clum A."/>
            <person name="Coughlan A.Y."/>
            <person name="Deshpande S."/>
            <person name="Douglass A.P."/>
            <person name="Hanson S.J."/>
            <person name="Klenk H.-P."/>
            <person name="Labutti K."/>
            <person name="Lapidus A."/>
            <person name="Lindquist E."/>
            <person name="Lipzen A."/>
            <person name="Meier-Kolthoff J.P."/>
            <person name="Ohm R.A."/>
            <person name="Otillar R.P."/>
            <person name="Pangilinan J."/>
            <person name="Peng Y."/>
            <person name="Rokas A."/>
            <person name="Rosa C.A."/>
            <person name="Scheuner C."/>
            <person name="Sibirny A.A."/>
            <person name="Slot J.C."/>
            <person name="Stielow J.B."/>
            <person name="Sun H."/>
            <person name="Kurtzman C.P."/>
            <person name="Blackwell M."/>
            <person name="Grigoriev I.V."/>
            <person name="Jeffries T.W."/>
        </authorList>
    </citation>
    <scope>NUCLEOTIDE SEQUENCE [LARGE SCALE GENOMIC DNA]</scope>
    <source>
        <strain evidence="6">NRRL Y-2460</strain>
    </source>
</reference>
<keyword evidence="3" id="KW-0143">Chaperone</keyword>
<keyword evidence="3" id="KW-0472">Membrane</keyword>
<evidence type="ECO:0000256" key="1">
    <source>
        <dbReference type="ARBA" id="ARBA00007347"/>
    </source>
</evidence>
<gene>
    <name evidence="5" type="ORF">PACTADRAFT_67841</name>
</gene>
<dbReference type="InterPro" id="IPR013892">
    <property type="entry name" value="Cyt_c_biogenesis_Cmc1-like"/>
</dbReference>
<dbReference type="OrthoDB" id="532630at2759"/>
<sequence length="100" mass="12085">MHPHLDPERFSPCEKLIDALEECHRTQHISKLFGFCNEPKQALSDCLHEVRLEAARQKILETREKRKNFEDKMQKLKEEEYGKDLKLKKIFEKEYELNKK</sequence>
<dbReference type="EMBL" id="KV454013">
    <property type="protein sequence ID" value="ODV96385.1"/>
    <property type="molecule type" value="Genomic_DNA"/>
</dbReference>
<dbReference type="GO" id="GO:0005743">
    <property type="term" value="C:mitochondrial inner membrane"/>
    <property type="evidence" value="ECO:0007669"/>
    <property type="project" value="UniProtKB-SubCell"/>
</dbReference>
<feature type="coiled-coil region" evidence="4">
    <location>
        <begin position="52"/>
        <end position="79"/>
    </location>
</feature>
<evidence type="ECO:0000313" key="5">
    <source>
        <dbReference type="EMBL" id="ODV96385.1"/>
    </source>
</evidence>
<keyword evidence="2" id="KW-1015">Disulfide bond</keyword>
<dbReference type="AlphaFoldDB" id="A0A1E4TX97"/>
<keyword evidence="4" id="KW-0175">Coiled coil</keyword>
<evidence type="ECO:0000256" key="2">
    <source>
        <dbReference type="ARBA" id="ARBA00023157"/>
    </source>
</evidence>
<proteinExistence type="inferred from homology"/>
<evidence type="ECO:0000256" key="3">
    <source>
        <dbReference type="RuleBase" id="RU364104"/>
    </source>
</evidence>
<name>A0A1E4TX97_PACTA</name>
<comment type="similarity">
    <text evidence="1 3">Belongs to the CMC family.</text>
</comment>
<dbReference type="Proteomes" id="UP000094236">
    <property type="component" value="Unassembled WGS sequence"/>
</dbReference>